<evidence type="ECO:0000256" key="6">
    <source>
        <dbReference type="ARBA" id="ARBA00023136"/>
    </source>
</evidence>
<reference evidence="11" key="2">
    <citation type="submission" date="2016-01" db="EMBL/GenBank/DDBJ databases">
        <title>Development of a RT-qPCR platform for the biosurfactant producer Starmerella bombicola.</title>
        <authorList>
            <person name="Roelants S.K.L.W."/>
            <person name="Ciesielska K."/>
            <person name="De Maeseneire S.L."/>
            <person name="Verweire S."/>
            <person name="Lequeux G."/>
            <person name="Beauprez J."/>
            <person name="Van Bogaert I.N.A."/>
            <person name="Pattyn F."/>
            <person name="Devreese B."/>
            <person name="Soetaert W."/>
        </authorList>
    </citation>
    <scope>NUCLEOTIDE SEQUENCE</scope>
</reference>
<dbReference type="GO" id="GO:0016020">
    <property type="term" value="C:membrane"/>
    <property type="evidence" value="ECO:0007669"/>
    <property type="project" value="UniProtKB-SubCell"/>
</dbReference>
<comment type="subcellular location">
    <subcellularLocation>
        <location evidence="1">Membrane</location>
        <topology evidence="1">Single-pass type I membrane protein</topology>
    </subcellularLocation>
</comment>
<keyword evidence="4 9" id="KW-0732">Signal</keyword>
<dbReference type="InterPro" id="IPR009038">
    <property type="entry name" value="GOLD_dom"/>
</dbReference>
<evidence type="ECO:0000313" key="11">
    <source>
        <dbReference type="EMBL" id="AJE25519.1"/>
    </source>
</evidence>
<reference evidence="11" key="1">
    <citation type="submission" date="2014-08" db="EMBL/GenBank/DDBJ databases">
        <authorList>
            <person name="Edwards T."/>
        </authorList>
    </citation>
    <scope>NUCLEOTIDE SEQUENCE</scope>
</reference>
<feature type="coiled-coil region" evidence="7">
    <location>
        <begin position="142"/>
        <end position="169"/>
    </location>
</feature>
<gene>
    <name evidence="11" type="primary">ERV25</name>
</gene>
<dbReference type="InterPro" id="IPR015720">
    <property type="entry name" value="Emp24-like"/>
</dbReference>
<evidence type="ECO:0000256" key="4">
    <source>
        <dbReference type="ARBA" id="ARBA00022729"/>
    </source>
</evidence>
<keyword evidence="7" id="KW-0175">Coiled coil</keyword>
<feature type="transmembrane region" description="Helical" evidence="8">
    <location>
        <begin position="180"/>
        <end position="199"/>
    </location>
</feature>
<dbReference type="PANTHER" id="PTHR22811">
    <property type="entry name" value="TRANSMEMBRANE EMP24 DOMAIN-CONTAINING PROTEIN"/>
    <property type="match status" value="1"/>
</dbReference>
<keyword evidence="3 8" id="KW-0812">Transmembrane</keyword>
<evidence type="ECO:0000256" key="2">
    <source>
        <dbReference type="ARBA" id="ARBA00007104"/>
    </source>
</evidence>
<dbReference type="Pfam" id="PF01105">
    <property type="entry name" value="EMP24_GP25L"/>
    <property type="match status" value="1"/>
</dbReference>
<feature type="signal peptide" evidence="9">
    <location>
        <begin position="1"/>
        <end position="15"/>
    </location>
</feature>
<keyword evidence="5 8" id="KW-1133">Transmembrane helix</keyword>
<organism evidence="11">
    <name type="scientific">Starmerella bombicola</name>
    <name type="common">Yeast</name>
    <name type="synonym">Candida bombicola</name>
    <dbReference type="NCBI Taxonomy" id="75736"/>
    <lineage>
        <taxon>Eukaryota</taxon>
        <taxon>Fungi</taxon>
        <taxon>Dikarya</taxon>
        <taxon>Ascomycota</taxon>
        <taxon>Saccharomycotina</taxon>
        <taxon>Dipodascomycetes</taxon>
        <taxon>Dipodascales</taxon>
        <taxon>Trichomonascaceae</taxon>
        <taxon>Starmerella</taxon>
    </lineage>
</organism>
<evidence type="ECO:0000256" key="8">
    <source>
        <dbReference type="SAM" id="Phobius"/>
    </source>
</evidence>
<evidence type="ECO:0000259" key="10">
    <source>
        <dbReference type="SMART" id="SM01190"/>
    </source>
</evidence>
<feature type="chain" id="PRO_5012249582" evidence="9">
    <location>
        <begin position="16"/>
        <end position="209"/>
    </location>
</feature>
<evidence type="ECO:0000256" key="9">
    <source>
        <dbReference type="SAM" id="SignalP"/>
    </source>
</evidence>
<name>A0A0U1YP67_STABO</name>
<keyword evidence="6 8" id="KW-0472">Membrane</keyword>
<dbReference type="EMBL" id="KM355959">
    <property type="protein sequence ID" value="AJE25519.1"/>
    <property type="molecule type" value="Genomic_DNA"/>
</dbReference>
<proteinExistence type="inferred from homology"/>
<dbReference type="AlphaFoldDB" id="A0A0U1YP67"/>
<evidence type="ECO:0000256" key="7">
    <source>
        <dbReference type="SAM" id="Coils"/>
    </source>
</evidence>
<feature type="domain" description="GOLD" evidence="10">
    <location>
        <begin position="15"/>
        <end position="204"/>
    </location>
</feature>
<dbReference type="SMART" id="SM01190">
    <property type="entry name" value="EMP24_GP25L"/>
    <property type="match status" value="1"/>
</dbReference>
<accession>A0A0U1YP67</accession>
<evidence type="ECO:0000256" key="3">
    <source>
        <dbReference type="ARBA" id="ARBA00022692"/>
    </source>
</evidence>
<comment type="similarity">
    <text evidence="2">Belongs to the EMP24/GP25L family.</text>
</comment>
<evidence type="ECO:0000256" key="1">
    <source>
        <dbReference type="ARBA" id="ARBA00004479"/>
    </source>
</evidence>
<evidence type="ECO:0000256" key="5">
    <source>
        <dbReference type="ARBA" id="ARBA00022989"/>
    </source>
</evidence>
<protein>
    <submittedName>
        <fullName evidence="11">ER vesicle protein</fullName>
    </submittedName>
</protein>
<sequence length="209" mass="24073">MQAFLLAWLLSVVSALKFELDATTGGNTRCIRDFVGSETLVVVKVKASGSLSDGQRLSMVITDSKDNRFAFRDNVVDKAYQTFSPTKDTSFDVCFTNHLDRATGSGGRRYREIDLDVQVGTNARDWQSYQAAEKLKPTELVMRQLNDKVEELYNDLEYLRLREERLRDTNESTNARVKSYFFMILLSFFALGAWQITYLRSYFRSKHII</sequence>